<dbReference type="AlphaFoldDB" id="A0A7Y0ZW13"/>
<dbReference type="Proteomes" id="UP000552560">
    <property type="component" value="Unassembled WGS sequence"/>
</dbReference>
<comment type="caution">
    <text evidence="1">The sequence shown here is derived from an EMBL/GenBank/DDBJ whole genome shotgun (WGS) entry which is preliminary data.</text>
</comment>
<dbReference type="RefSeq" id="WP_169850663.1">
    <property type="nucleotide sequence ID" value="NZ_JAAQWE010000021.1"/>
</dbReference>
<protein>
    <submittedName>
        <fullName evidence="1">Uncharacterized protein</fullName>
    </submittedName>
</protein>
<reference evidence="1 2" key="1">
    <citation type="journal article" date="2020" name="Front. Microbiol.">
        <title>Genetic Organization of the aprX-lipA2 Operon Affects the Proteolytic Potential of Pseudomonas Species in Milk.</title>
        <authorList>
            <person name="Maier C."/>
            <person name="Huptas C."/>
            <person name="von Neubeck M."/>
            <person name="Scherer S."/>
            <person name="Wenning M."/>
            <person name="Lucking G."/>
        </authorList>
    </citation>
    <scope>NUCLEOTIDE SEQUENCE [LARGE SCALE GENOMIC DNA]</scope>
    <source>
        <strain evidence="1 2">WS 4671</strain>
    </source>
</reference>
<organism evidence="1 2">
    <name type="scientific">Pseudomonas veronii</name>
    <dbReference type="NCBI Taxonomy" id="76761"/>
    <lineage>
        <taxon>Bacteria</taxon>
        <taxon>Pseudomonadati</taxon>
        <taxon>Pseudomonadota</taxon>
        <taxon>Gammaproteobacteria</taxon>
        <taxon>Pseudomonadales</taxon>
        <taxon>Pseudomonadaceae</taxon>
        <taxon>Pseudomonas</taxon>
    </lineage>
</organism>
<gene>
    <name evidence="1" type="ORF">HBO43_20560</name>
</gene>
<proteinExistence type="predicted"/>
<evidence type="ECO:0000313" key="2">
    <source>
        <dbReference type="Proteomes" id="UP000552560"/>
    </source>
</evidence>
<dbReference type="EMBL" id="JAAQWE010000021">
    <property type="protein sequence ID" value="NMX98989.1"/>
    <property type="molecule type" value="Genomic_DNA"/>
</dbReference>
<evidence type="ECO:0000313" key="1">
    <source>
        <dbReference type="EMBL" id="NMX98989.1"/>
    </source>
</evidence>
<accession>A0A7Y0ZW13</accession>
<name>A0A7Y0ZW13_PSEVE</name>
<sequence length="189" mass="20936">MSDGPHRSLKLRKPWKELAKRADKDTYDASQIAEATKHAVASDFKMEVSWLLMEALKAVFTGCDNSLEIREIALTQLEDAKAFAAASVFGTNLVEWSIALIHEGKFGIEAFHEAVGLAAKDRCHANIRSIEEHYLRDSNERRAEHVSKRLQNAISTLSSTQLGLDLVGPEPVRIAPPRKMEGLDDGVSL</sequence>